<proteinExistence type="inferred from homology"/>
<evidence type="ECO:0000259" key="9">
    <source>
        <dbReference type="PROSITE" id="PS51762"/>
    </source>
</evidence>
<evidence type="ECO:0000313" key="11">
    <source>
        <dbReference type="Proteomes" id="UP000027471"/>
    </source>
</evidence>
<protein>
    <recommendedName>
        <fullName evidence="2">Beta-glucanase</fullName>
    </recommendedName>
    <alternativeName>
        <fullName evidence="7">1,3-1,4-beta-D-glucan 4-glucanohydrolase</fullName>
    </alternativeName>
    <alternativeName>
        <fullName evidence="6">Endo-beta-1,3-1,4 glucanase</fullName>
    </alternativeName>
    <alternativeName>
        <fullName evidence="5">Lichenase</fullName>
    </alternativeName>
</protein>
<dbReference type="Gene3D" id="2.60.120.200">
    <property type="match status" value="1"/>
</dbReference>
<sequence>MLHTMNRILARTVILGVAIGLGATALWAKNPIPTSTPFVEHFARLDPNLWYISDGWSNGPQQNCTWSKSALAIGKNGGLDLKYIPPGKAGDKALCAEVQTKKWFRYGTFEARMKSAPGSGLNAAFFSFTGAIHKQPHDEIDFERLTRAPNLVWLNRYVSGNDFGDGQYYHFAPASDDGYHNYAFIWAPDSLKWYVDGVLVRKETAHVPTHPMKIYFSHWGSDTLKNWMGPFKQPTAPVVMNVTRFAYTPLGQRCVFPESVTCNLP</sequence>
<dbReference type="InterPro" id="IPR044791">
    <property type="entry name" value="Beta-glucanase/XTH"/>
</dbReference>
<dbReference type="PROSITE" id="PS51762">
    <property type="entry name" value="GH16_2"/>
    <property type="match status" value="1"/>
</dbReference>
<comment type="similarity">
    <text evidence="1">Belongs to the glycosyl hydrolase 16 family.</text>
</comment>
<keyword evidence="11" id="KW-1185">Reference proteome</keyword>
<feature type="domain" description="GH16" evidence="9">
    <location>
        <begin position="25"/>
        <end position="250"/>
    </location>
</feature>
<dbReference type="InterPro" id="IPR000757">
    <property type="entry name" value="Beta-glucanase-like"/>
</dbReference>
<name>A0A074JVE5_9RHOB</name>
<evidence type="ECO:0000256" key="2">
    <source>
        <dbReference type="ARBA" id="ARBA00014569"/>
    </source>
</evidence>
<dbReference type="InterPro" id="IPR013320">
    <property type="entry name" value="ConA-like_dom_sf"/>
</dbReference>
<dbReference type="STRING" id="1353528.DT23_15565"/>
<evidence type="ECO:0000256" key="8">
    <source>
        <dbReference type="PIRSR" id="PIRSR608264-1"/>
    </source>
</evidence>
<dbReference type="GO" id="GO:0004553">
    <property type="term" value="F:hydrolase activity, hydrolyzing O-glycosyl compounds"/>
    <property type="evidence" value="ECO:0007669"/>
    <property type="project" value="InterPro"/>
</dbReference>
<feature type="active site" description="Proton donor" evidence="8">
    <location>
        <position position="143"/>
    </location>
</feature>
<evidence type="ECO:0000256" key="3">
    <source>
        <dbReference type="ARBA" id="ARBA00022801"/>
    </source>
</evidence>
<dbReference type="InterPro" id="IPR008264">
    <property type="entry name" value="Beta_glucanase"/>
</dbReference>
<dbReference type="SUPFAM" id="SSF49899">
    <property type="entry name" value="Concanavalin A-like lectins/glucanases"/>
    <property type="match status" value="1"/>
</dbReference>
<dbReference type="eggNOG" id="COG2273">
    <property type="taxonomic scope" value="Bacteria"/>
</dbReference>
<dbReference type="Pfam" id="PF00722">
    <property type="entry name" value="Glyco_hydro_16"/>
    <property type="match status" value="1"/>
</dbReference>
<gene>
    <name evidence="10" type="ORF">DT23_15565</name>
</gene>
<evidence type="ECO:0000256" key="4">
    <source>
        <dbReference type="ARBA" id="ARBA00023295"/>
    </source>
</evidence>
<organism evidence="10 11">
    <name type="scientific">Thioclava indica</name>
    <dbReference type="NCBI Taxonomy" id="1353528"/>
    <lineage>
        <taxon>Bacteria</taxon>
        <taxon>Pseudomonadati</taxon>
        <taxon>Pseudomonadota</taxon>
        <taxon>Alphaproteobacteria</taxon>
        <taxon>Rhodobacterales</taxon>
        <taxon>Paracoccaceae</taxon>
        <taxon>Thioclava</taxon>
    </lineage>
</organism>
<dbReference type="GO" id="GO:0005975">
    <property type="term" value="P:carbohydrate metabolic process"/>
    <property type="evidence" value="ECO:0007669"/>
    <property type="project" value="InterPro"/>
</dbReference>
<accession>A0A074JVE5</accession>
<feature type="active site" description="Nucleophile" evidence="8">
    <location>
        <position position="139"/>
    </location>
</feature>
<evidence type="ECO:0000256" key="7">
    <source>
        <dbReference type="ARBA" id="ARBA00031665"/>
    </source>
</evidence>
<dbReference type="Proteomes" id="UP000027471">
    <property type="component" value="Unassembled WGS sequence"/>
</dbReference>
<evidence type="ECO:0000256" key="1">
    <source>
        <dbReference type="ARBA" id="ARBA00006865"/>
    </source>
</evidence>
<evidence type="ECO:0000313" key="10">
    <source>
        <dbReference type="EMBL" id="KEO59880.1"/>
    </source>
</evidence>
<evidence type="ECO:0000256" key="6">
    <source>
        <dbReference type="ARBA" id="ARBA00029771"/>
    </source>
</evidence>
<reference evidence="10 11" key="1">
    <citation type="journal article" date="2015" name="Antonie Van Leeuwenhoek">
        <title>Thioclava indica sp. nov., isolated from surface seawater of the Indian Ocean.</title>
        <authorList>
            <person name="Liu Y."/>
            <person name="Lai Q."/>
            <person name="Du J."/>
            <person name="Xu H."/>
            <person name="Jiang L."/>
            <person name="Shao Z."/>
        </authorList>
    </citation>
    <scope>NUCLEOTIDE SEQUENCE [LARGE SCALE GENOMIC DNA]</scope>
    <source>
        <strain evidence="10 11">DT23-4</strain>
    </source>
</reference>
<dbReference type="PANTHER" id="PTHR31062">
    <property type="entry name" value="XYLOGLUCAN ENDOTRANSGLUCOSYLASE/HYDROLASE PROTEIN 8-RELATED"/>
    <property type="match status" value="1"/>
</dbReference>
<dbReference type="PRINTS" id="PR00737">
    <property type="entry name" value="GLHYDRLASE16"/>
</dbReference>
<dbReference type="EMBL" id="AUNB01000028">
    <property type="protein sequence ID" value="KEO59880.1"/>
    <property type="molecule type" value="Genomic_DNA"/>
</dbReference>
<evidence type="ECO:0000256" key="5">
    <source>
        <dbReference type="ARBA" id="ARBA00029722"/>
    </source>
</evidence>
<keyword evidence="4" id="KW-0326">Glycosidase</keyword>
<dbReference type="AlphaFoldDB" id="A0A074JVE5"/>
<keyword evidence="3" id="KW-0378">Hydrolase</keyword>
<comment type="caution">
    <text evidence="10">The sequence shown here is derived from an EMBL/GenBank/DDBJ whole genome shotgun (WGS) entry which is preliminary data.</text>
</comment>